<protein>
    <submittedName>
        <fullName evidence="2">HET-domain-containing protein</fullName>
    </submittedName>
</protein>
<dbReference type="InterPro" id="IPR052895">
    <property type="entry name" value="HetReg/Transcr_Mod"/>
</dbReference>
<gene>
    <name evidence="2" type="ORF">EURHEDRAFT_533655</name>
</gene>
<proteinExistence type="predicted"/>
<dbReference type="AlphaFoldDB" id="A0A017S5Z4"/>
<dbReference type="GeneID" id="63702380"/>
<dbReference type="InterPro" id="IPR010730">
    <property type="entry name" value="HET"/>
</dbReference>
<feature type="domain" description="Heterokaryon incompatibility" evidence="1">
    <location>
        <begin position="88"/>
        <end position="239"/>
    </location>
</feature>
<dbReference type="OrthoDB" id="270167at2759"/>
<accession>A0A017S5Z4</accession>
<dbReference type="EMBL" id="KK088444">
    <property type="protein sequence ID" value="EYE91545.1"/>
    <property type="molecule type" value="Genomic_DNA"/>
</dbReference>
<evidence type="ECO:0000313" key="2">
    <source>
        <dbReference type="EMBL" id="EYE91545.1"/>
    </source>
</evidence>
<dbReference type="Pfam" id="PF06985">
    <property type="entry name" value="HET"/>
    <property type="match status" value="1"/>
</dbReference>
<evidence type="ECO:0000313" key="3">
    <source>
        <dbReference type="Proteomes" id="UP000019804"/>
    </source>
</evidence>
<dbReference type="PANTHER" id="PTHR24148:SF73">
    <property type="entry name" value="HET DOMAIN PROTEIN (AFU_ORTHOLOGUE AFUA_8G01020)"/>
    <property type="match status" value="1"/>
</dbReference>
<evidence type="ECO:0000259" key="1">
    <source>
        <dbReference type="Pfam" id="PF06985"/>
    </source>
</evidence>
<dbReference type="RefSeq" id="XP_040635235.1">
    <property type="nucleotide sequence ID" value="XM_040787256.1"/>
</dbReference>
<name>A0A017S5Z4_ASPRC</name>
<keyword evidence="3" id="KW-1185">Reference proteome</keyword>
<sequence>MQADTFRTLANIRSQTSSSIVSTLLDLQEHATSNERPLDWIEKLEIIGPSASDRSRKRRWDDEIVASNSGKKLLLRTRVNARDRKENYIALSYTWQPSSNQPSSHNAYLVQSRDGSFKGVSKVRDQVFDRVVAYVNYCRATTTSVRGFWIDQECIDQVNEAEKQRAIQSMEYVYTQSAFPVALLSARIESESHLRDLIYILERENPPRNQEKGRILSVLNLLCYITSDPWWERGWTFQEDYCASTRMCLLIPHSSSLKELKAEKCELLGNLEGELCITSANFRSRATEFCIDYRENSQFKTTCDKILDRAGKYNVQLLEPDNEGNPTIRQSMSPTIFSNVGKREITIESDRLAVIANCLGYSVRLDTQKVEQKGCSLSIAMLALFLLNGEILMNGPDNSRDALRSKISDYLKSQSLRTFQTPDIDQKLTFIKHCRFPVVQLSEEGILTSGHLWRLNKIVEDARATRPPQRGRDYYLNRYQRMRLTQLARHLDSGDCGSCYQHIASAIDGYLDQDKMWGNKNITFSKYYKDLMAEEIVKAMDDQRSLRLQLGSIISQEDHTGSNPYRGIFIREAGHSWTNEKTYVFTAICPAEKSTDGIGKHVSLEVDLMSSPKSGPKRLVIKRWINGLFFFDRSSPVTDVVFPWPKSLMAQ</sequence>
<dbReference type="PANTHER" id="PTHR24148">
    <property type="entry name" value="ANKYRIN REPEAT DOMAIN-CONTAINING PROTEIN 39 HOMOLOG-RELATED"/>
    <property type="match status" value="1"/>
</dbReference>
<dbReference type="STRING" id="1388766.A0A017S5Z4"/>
<dbReference type="Proteomes" id="UP000019804">
    <property type="component" value="Unassembled WGS sequence"/>
</dbReference>
<dbReference type="HOGENOM" id="CLU_016235_0_0_1"/>
<reference evidence="3" key="1">
    <citation type="journal article" date="2014" name="Nat. Commun.">
        <title>Genomic adaptations of the halophilic Dead Sea filamentous fungus Eurotium rubrum.</title>
        <authorList>
            <person name="Kis-Papo T."/>
            <person name="Weig A.R."/>
            <person name="Riley R."/>
            <person name="Persoh D."/>
            <person name="Salamov A."/>
            <person name="Sun H."/>
            <person name="Lipzen A."/>
            <person name="Wasser S.P."/>
            <person name="Rambold G."/>
            <person name="Grigoriev I.V."/>
            <person name="Nevo E."/>
        </authorList>
    </citation>
    <scope>NUCLEOTIDE SEQUENCE [LARGE SCALE GENOMIC DNA]</scope>
    <source>
        <strain evidence="3">CBS 135680</strain>
    </source>
</reference>
<organism evidence="2 3">
    <name type="scientific">Aspergillus ruber (strain CBS 135680)</name>
    <dbReference type="NCBI Taxonomy" id="1388766"/>
    <lineage>
        <taxon>Eukaryota</taxon>
        <taxon>Fungi</taxon>
        <taxon>Dikarya</taxon>
        <taxon>Ascomycota</taxon>
        <taxon>Pezizomycotina</taxon>
        <taxon>Eurotiomycetes</taxon>
        <taxon>Eurotiomycetidae</taxon>
        <taxon>Eurotiales</taxon>
        <taxon>Aspergillaceae</taxon>
        <taxon>Aspergillus</taxon>
        <taxon>Aspergillus subgen. Aspergillus</taxon>
    </lineage>
</organism>